<evidence type="ECO:0008006" key="3">
    <source>
        <dbReference type="Google" id="ProtNLM"/>
    </source>
</evidence>
<reference evidence="1 2" key="1">
    <citation type="submission" date="2015-01" db="EMBL/GenBank/DDBJ databases">
        <title>Genome of allotetraploid Gossypium barbadense reveals genomic plasticity and fiber elongation in cotton evolution.</title>
        <authorList>
            <person name="Chen X."/>
            <person name="Liu X."/>
            <person name="Zhao B."/>
            <person name="Zheng H."/>
            <person name="Hu Y."/>
            <person name="Lu G."/>
            <person name="Yang C."/>
            <person name="Chen J."/>
            <person name="Shan C."/>
            <person name="Zhang L."/>
            <person name="Zhou Y."/>
            <person name="Wang L."/>
            <person name="Guo W."/>
            <person name="Bai Y."/>
            <person name="Ruan J."/>
            <person name="Shangguan X."/>
            <person name="Mao Y."/>
            <person name="Jiang J."/>
            <person name="Zhu Y."/>
            <person name="Lei J."/>
            <person name="Kang H."/>
            <person name="Chen S."/>
            <person name="He X."/>
            <person name="Wang R."/>
            <person name="Wang Y."/>
            <person name="Chen J."/>
            <person name="Wang L."/>
            <person name="Yu S."/>
            <person name="Wang B."/>
            <person name="Wei J."/>
            <person name="Song S."/>
            <person name="Lu X."/>
            <person name="Gao Z."/>
            <person name="Gu W."/>
            <person name="Deng X."/>
            <person name="Ma D."/>
            <person name="Wang S."/>
            <person name="Liang W."/>
            <person name="Fang L."/>
            <person name="Cai C."/>
            <person name="Zhu X."/>
            <person name="Zhou B."/>
            <person name="Zhang Y."/>
            <person name="Chen Z."/>
            <person name="Xu S."/>
            <person name="Zhu R."/>
            <person name="Wang S."/>
            <person name="Zhang T."/>
            <person name="Zhao G."/>
        </authorList>
    </citation>
    <scope>NUCLEOTIDE SEQUENCE [LARGE SCALE GENOMIC DNA]</scope>
    <source>
        <strain evidence="2">cv. Xinhai21</strain>
        <tissue evidence="1">Leaf</tissue>
    </source>
</reference>
<proteinExistence type="predicted"/>
<organism evidence="1 2">
    <name type="scientific">Gossypium barbadense</name>
    <name type="common">Sea Island cotton</name>
    <name type="synonym">Hibiscus barbadensis</name>
    <dbReference type="NCBI Taxonomy" id="3634"/>
    <lineage>
        <taxon>Eukaryota</taxon>
        <taxon>Viridiplantae</taxon>
        <taxon>Streptophyta</taxon>
        <taxon>Embryophyta</taxon>
        <taxon>Tracheophyta</taxon>
        <taxon>Spermatophyta</taxon>
        <taxon>Magnoliopsida</taxon>
        <taxon>eudicotyledons</taxon>
        <taxon>Gunneridae</taxon>
        <taxon>Pentapetalae</taxon>
        <taxon>rosids</taxon>
        <taxon>malvids</taxon>
        <taxon>Malvales</taxon>
        <taxon>Malvaceae</taxon>
        <taxon>Malvoideae</taxon>
        <taxon>Gossypium</taxon>
    </lineage>
</organism>
<sequence length="675" mass="73528">MEKGSEFVVGSENMHLEEPWFTGMDTEETEIGQPNSEIQGFRLEKGEASNMVFSTEAPLVIKESSTSGSCSCSLKKIKSTVAAKGSEFCQKDKSGHDKKLSRQCRIELGQLFQGAVSSHDWELAESLILSADPQTLNDALCVTLDAIWFLSTQQELYGITDLIKKIIANGAYDFTRAALRTSFLASCVSACQSRTMSLADTVTVMAQRLHERLQECHGDEVLKAEAGAKVQKFTEWALKCIGSHSRCQGSNDRVNHCSAIEIQLQLTAFKTFLDLAGNQLTGKDFTEAFDAACFPLTLFSSSFDAGWASGISATVIQGLLDMLVEGGADNVNQCFLEASRFGSTELVRILLQGVGCWVGRGSPVEPVTNLNRDLFKQVGLNKVDTLSNKCGEGILAFRLGKHASEWKALWENVMAFSCLDIAQRNSLDVDVDLALGFASHYCKIGTMECLVEEAERGCMQVVQWFVKRGCRDMELCLALTAATSSSQVGVAAYLLPHVPKHVLTALSIEILKAAGERSGGSLDGVAFLLHSDFLGDAAATYAVADSIAKSDDEAVAPELRAFVQEHWSEAAFLDGLKQGQQHYMKLMRILKRGESPICLRDLPAPLRVVIAYMPLYRECVEVGGRLLSQRLRGQLVEAVRMLGGGSLEEVSQAGELLATLEHHLPPFLVRAPSVG</sequence>
<dbReference type="InterPro" id="IPR044956">
    <property type="entry name" value="SKIP35"/>
</dbReference>
<dbReference type="EMBL" id="KZ663771">
    <property type="protein sequence ID" value="PPS10117.1"/>
    <property type="molecule type" value="Genomic_DNA"/>
</dbReference>
<dbReference type="PANTHER" id="PTHR36024:SF1">
    <property type="entry name" value="OS11G0246900 PROTEIN"/>
    <property type="match status" value="1"/>
</dbReference>
<dbReference type="PANTHER" id="PTHR36024">
    <property type="entry name" value="ANKYRIN REPEAT PROTEIN SKIP35"/>
    <property type="match status" value="1"/>
</dbReference>
<dbReference type="AlphaFoldDB" id="A0A2P5Y3I9"/>
<dbReference type="OrthoDB" id="1892624at2759"/>
<protein>
    <recommendedName>
        <fullName evidence="3">Ankyrin repeat protein SKIP35</fullName>
    </recommendedName>
</protein>
<evidence type="ECO:0000313" key="2">
    <source>
        <dbReference type="Proteomes" id="UP000239757"/>
    </source>
</evidence>
<name>A0A2P5Y3I9_GOSBA</name>
<dbReference type="Proteomes" id="UP000239757">
    <property type="component" value="Unassembled WGS sequence"/>
</dbReference>
<accession>A0A2P5Y3I9</accession>
<evidence type="ECO:0000313" key="1">
    <source>
        <dbReference type="EMBL" id="PPS10117.1"/>
    </source>
</evidence>
<gene>
    <name evidence="1" type="ORF">GOBAR_AA10531</name>
</gene>